<evidence type="ECO:0000256" key="11">
    <source>
        <dbReference type="ARBA" id="ARBA00023306"/>
    </source>
</evidence>
<keyword evidence="4 14" id="KW-0963">Cytoplasm</keyword>
<keyword evidence="10 14" id="KW-0573">Peptidoglycan synthesis</keyword>
<dbReference type="SUPFAM" id="SSF51984">
    <property type="entry name" value="MurCD N-terminal domain"/>
    <property type="match status" value="1"/>
</dbReference>
<keyword evidence="12 14" id="KW-0961">Cell wall biogenesis/degradation</keyword>
<keyword evidence="5 14" id="KW-0436">Ligase</keyword>
<evidence type="ECO:0000256" key="9">
    <source>
        <dbReference type="ARBA" id="ARBA00022960"/>
    </source>
</evidence>
<evidence type="ECO:0000259" key="17">
    <source>
        <dbReference type="Pfam" id="PF02875"/>
    </source>
</evidence>
<dbReference type="EMBL" id="FOXQ01000018">
    <property type="protein sequence ID" value="SFQ53157.1"/>
    <property type="molecule type" value="Genomic_DNA"/>
</dbReference>
<feature type="domain" description="Mur ligase central" evidence="18">
    <location>
        <begin position="126"/>
        <end position="302"/>
    </location>
</feature>
<comment type="function">
    <text evidence="14">Cell wall formation.</text>
</comment>
<dbReference type="UniPathway" id="UPA00219"/>
<dbReference type="GO" id="GO:0009252">
    <property type="term" value="P:peptidoglycan biosynthetic process"/>
    <property type="evidence" value="ECO:0007669"/>
    <property type="project" value="UniProtKB-UniRule"/>
</dbReference>
<evidence type="ECO:0000256" key="8">
    <source>
        <dbReference type="ARBA" id="ARBA00022840"/>
    </source>
</evidence>
<dbReference type="Gene3D" id="3.40.50.720">
    <property type="entry name" value="NAD(P)-binding Rossmann-like Domain"/>
    <property type="match status" value="1"/>
</dbReference>
<evidence type="ECO:0000313" key="19">
    <source>
        <dbReference type="EMBL" id="SFQ53157.1"/>
    </source>
</evidence>
<dbReference type="STRING" id="1465490.SAMN05444277_11815"/>
<dbReference type="PANTHER" id="PTHR43445:SF3">
    <property type="entry name" value="UDP-N-ACETYLMURAMATE--L-ALANINE LIGASE"/>
    <property type="match status" value="1"/>
</dbReference>
<dbReference type="InterPro" id="IPR005758">
    <property type="entry name" value="UDP-N-AcMur_Ala_ligase_MurC"/>
</dbReference>
<dbReference type="Gene3D" id="3.90.190.20">
    <property type="entry name" value="Mur ligase, C-terminal domain"/>
    <property type="match status" value="1"/>
</dbReference>
<dbReference type="Gene3D" id="3.40.1190.10">
    <property type="entry name" value="Mur-like, catalytic domain"/>
    <property type="match status" value="1"/>
</dbReference>
<dbReference type="GO" id="GO:0008360">
    <property type="term" value="P:regulation of cell shape"/>
    <property type="evidence" value="ECO:0007669"/>
    <property type="project" value="UniProtKB-KW"/>
</dbReference>
<dbReference type="GO" id="GO:0071555">
    <property type="term" value="P:cell wall organization"/>
    <property type="evidence" value="ECO:0007669"/>
    <property type="project" value="UniProtKB-KW"/>
</dbReference>
<dbReference type="SUPFAM" id="SSF53623">
    <property type="entry name" value="MurD-like peptide ligases, catalytic domain"/>
    <property type="match status" value="1"/>
</dbReference>
<dbReference type="InterPro" id="IPR013221">
    <property type="entry name" value="Mur_ligase_cen"/>
</dbReference>
<sequence>MNAPQKIKQFINSPSGNVGDVVVYFIGIGGIGMSALARYFKTKGAMVTGYDRTVTPLTQQLEAEDIDVHFEEDINMIPKNADVVVYTPAIPSTHKELVYYKENNYTVVKRSDVLQWITESSYDICVGGTHGKTTVTTMIAHMLRDSGYGCNAFLGGIAANYQTNFWSSDNNVDVIEADEYDRSFLKLSPDIAVITAMDADHLDIYGTLEEVENAFVAFTKRIHKDGCLISKYGLNRSEDLTAATHYTYCYDNKEADVYADDIKVEDGAYKYNVISKDWELYDVELHMGGLHNIENSLAAITVCKYLEIDDSKIKKALKNFKGIHRRFEYALKNNKHVLIDDYGHHPAEVKAALTGVRSLFPEEKITVIFQPHLFSRTNDFADEFAKSLDIADEVVLLPIYPAREKPMEGVTSQLILDKMQLPQKQLLDKNAMLDWVKLYKPQLVIMLGAGDIDALVQPVKKILEL</sequence>
<dbReference type="RefSeq" id="WP_090662912.1">
    <property type="nucleotide sequence ID" value="NZ_FOXQ01000018.1"/>
</dbReference>
<evidence type="ECO:0000256" key="4">
    <source>
        <dbReference type="ARBA" id="ARBA00022490"/>
    </source>
</evidence>
<accession>A0A1I5ZAK7</accession>
<dbReference type="GO" id="GO:0051301">
    <property type="term" value="P:cell division"/>
    <property type="evidence" value="ECO:0007669"/>
    <property type="project" value="UniProtKB-KW"/>
</dbReference>
<dbReference type="Pfam" id="PF08245">
    <property type="entry name" value="Mur_ligase_M"/>
    <property type="match status" value="1"/>
</dbReference>
<evidence type="ECO:0000256" key="1">
    <source>
        <dbReference type="ARBA" id="ARBA00004496"/>
    </source>
</evidence>
<dbReference type="InterPro" id="IPR036615">
    <property type="entry name" value="Mur_ligase_C_dom_sf"/>
</dbReference>
<gene>
    <name evidence="14" type="primary">murC</name>
    <name evidence="19" type="ORF">SAMN05444277_11815</name>
</gene>
<evidence type="ECO:0000256" key="3">
    <source>
        <dbReference type="ARBA" id="ARBA00012211"/>
    </source>
</evidence>
<evidence type="ECO:0000256" key="13">
    <source>
        <dbReference type="ARBA" id="ARBA00047833"/>
    </source>
</evidence>
<comment type="pathway">
    <text evidence="2 14">Cell wall biogenesis; peptidoglycan biosynthesis.</text>
</comment>
<evidence type="ECO:0000256" key="14">
    <source>
        <dbReference type="HAMAP-Rule" id="MF_00046"/>
    </source>
</evidence>
<keyword evidence="8 14" id="KW-0067">ATP-binding</keyword>
<dbReference type="InterPro" id="IPR050061">
    <property type="entry name" value="MurCDEF_pg_biosynth"/>
</dbReference>
<keyword evidence="15" id="KW-1133">Transmembrane helix</keyword>
<feature type="transmembrane region" description="Helical" evidence="15">
    <location>
        <begin position="21"/>
        <end position="40"/>
    </location>
</feature>
<keyword evidence="15" id="KW-0812">Transmembrane</keyword>
<evidence type="ECO:0000256" key="5">
    <source>
        <dbReference type="ARBA" id="ARBA00022598"/>
    </source>
</evidence>
<comment type="similarity">
    <text evidence="14">Belongs to the MurCDEF family.</text>
</comment>
<dbReference type="Proteomes" id="UP000199031">
    <property type="component" value="Unassembled WGS sequence"/>
</dbReference>
<evidence type="ECO:0000313" key="20">
    <source>
        <dbReference type="Proteomes" id="UP000199031"/>
    </source>
</evidence>
<dbReference type="GO" id="GO:0008763">
    <property type="term" value="F:UDP-N-acetylmuramate-L-alanine ligase activity"/>
    <property type="evidence" value="ECO:0007669"/>
    <property type="project" value="UniProtKB-UniRule"/>
</dbReference>
<feature type="binding site" evidence="14">
    <location>
        <begin position="128"/>
        <end position="134"/>
    </location>
    <ligand>
        <name>ATP</name>
        <dbReference type="ChEBI" id="CHEBI:30616"/>
    </ligand>
</feature>
<dbReference type="GO" id="GO:0005524">
    <property type="term" value="F:ATP binding"/>
    <property type="evidence" value="ECO:0007669"/>
    <property type="project" value="UniProtKB-UniRule"/>
</dbReference>
<reference evidence="19 20" key="1">
    <citation type="submission" date="2016-10" db="EMBL/GenBank/DDBJ databases">
        <authorList>
            <person name="de Groot N.N."/>
        </authorList>
    </citation>
    <scope>NUCLEOTIDE SEQUENCE [LARGE SCALE GENOMIC DNA]</scope>
    <source>
        <strain evidence="19 20">DSM 28286</strain>
    </source>
</reference>
<evidence type="ECO:0000256" key="2">
    <source>
        <dbReference type="ARBA" id="ARBA00004752"/>
    </source>
</evidence>
<keyword evidence="11 14" id="KW-0131">Cell cycle</keyword>
<evidence type="ECO:0000256" key="6">
    <source>
        <dbReference type="ARBA" id="ARBA00022618"/>
    </source>
</evidence>
<comment type="subcellular location">
    <subcellularLocation>
        <location evidence="1 14">Cytoplasm</location>
    </subcellularLocation>
</comment>
<feature type="domain" description="Mur ligase C-terminal" evidence="17">
    <location>
        <begin position="325"/>
        <end position="447"/>
    </location>
</feature>
<keyword evidence="15" id="KW-0472">Membrane</keyword>
<evidence type="ECO:0000259" key="18">
    <source>
        <dbReference type="Pfam" id="PF08245"/>
    </source>
</evidence>
<feature type="domain" description="Mur ligase N-terminal catalytic" evidence="16">
    <location>
        <begin position="23"/>
        <end position="121"/>
    </location>
</feature>
<name>A0A1I5ZAK7_9BACT</name>
<dbReference type="OrthoDB" id="9804126at2"/>
<dbReference type="PANTHER" id="PTHR43445">
    <property type="entry name" value="UDP-N-ACETYLMURAMATE--L-ALANINE LIGASE-RELATED"/>
    <property type="match status" value="1"/>
</dbReference>
<keyword evidence="6 14" id="KW-0132">Cell division</keyword>
<dbReference type="Pfam" id="PF01225">
    <property type="entry name" value="Mur_ligase"/>
    <property type="match status" value="1"/>
</dbReference>
<evidence type="ECO:0000256" key="15">
    <source>
        <dbReference type="SAM" id="Phobius"/>
    </source>
</evidence>
<dbReference type="SUPFAM" id="SSF53244">
    <property type="entry name" value="MurD-like peptide ligases, peptide-binding domain"/>
    <property type="match status" value="1"/>
</dbReference>
<dbReference type="InterPro" id="IPR004101">
    <property type="entry name" value="Mur_ligase_C"/>
</dbReference>
<proteinExistence type="inferred from homology"/>
<protein>
    <recommendedName>
        <fullName evidence="3 14">UDP-N-acetylmuramate--L-alanine ligase</fullName>
        <ecNumber evidence="3 14">6.3.2.8</ecNumber>
    </recommendedName>
    <alternativeName>
        <fullName evidence="14">UDP-N-acetylmuramoyl-L-alanine synthetase</fullName>
    </alternativeName>
</protein>
<dbReference type="Pfam" id="PF02875">
    <property type="entry name" value="Mur_ligase_C"/>
    <property type="match status" value="1"/>
</dbReference>
<dbReference type="InterPro" id="IPR000713">
    <property type="entry name" value="Mur_ligase_N"/>
</dbReference>
<dbReference type="HAMAP" id="MF_00046">
    <property type="entry name" value="MurC"/>
    <property type="match status" value="1"/>
</dbReference>
<keyword evidence="9 14" id="KW-0133">Cell shape</keyword>
<dbReference type="AlphaFoldDB" id="A0A1I5ZAK7"/>
<dbReference type="InterPro" id="IPR036565">
    <property type="entry name" value="Mur-like_cat_sf"/>
</dbReference>
<evidence type="ECO:0000256" key="12">
    <source>
        <dbReference type="ARBA" id="ARBA00023316"/>
    </source>
</evidence>
<evidence type="ECO:0000259" key="16">
    <source>
        <dbReference type="Pfam" id="PF01225"/>
    </source>
</evidence>
<dbReference type="GO" id="GO:0005737">
    <property type="term" value="C:cytoplasm"/>
    <property type="evidence" value="ECO:0007669"/>
    <property type="project" value="UniProtKB-SubCell"/>
</dbReference>
<keyword evidence="20" id="KW-1185">Reference proteome</keyword>
<organism evidence="19 20">
    <name type="scientific">Parafilimonas terrae</name>
    <dbReference type="NCBI Taxonomy" id="1465490"/>
    <lineage>
        <taxon>Bacteria</taxon>
        <taxon>Pseudomonadati</taxon>
        <taxon>Bacteroidota</taxon>
        <taxon>Chitinophagia</taxon>
        <taxon>Chitinophagales</taxon>
        <taxon>Chitinophagaceae</taxon>
        <taxon>Parafilimonas</taxon>
    </lineage>
</organism>
<evidence type="ECO:0000256" key="7">
    <source>
        <dbReference type="ARBA" id="ARBA00022741"/>
    </source>
</evidence>
<dbReference type="EC" id="6.3.2.8" evidence="3 14"/>
<dbReference type="NCBIfam" id="TIGR01082">
    <property type="entry name" value="murC"/>
    <property type="match status" value="1"/>
</dbReference>
<keyword evidence="7 14" id="KW-0547">Nucleotide-binding</keyword>
<comment type="catalytic activity">
    <reaction evidence="13 14">
        <text>UDP-N-acetyl-alpha-D-muramate + L-alanine + ATP = UDP-N-acetyl-alpha-D-muramoyl-L-alanine + ADP + phosphate + H(+)</text>
        <dbReference type="Rhea" id="RHEA:23372"/>
        <dbReference type="ChEBI" id="CHEBI:15378"/>
        <dbReference type="ChEBI" id="CHEBI:30616"/>
        <dbReference type="ChEBI" id="CHEBI:43474"/>
        <dbReference type="ChEBI" id="CHEBI:57972"/>
        <dbReference type="ChEBI" id="CHEBI:70757"/>
        <dbReference type="ChEBI" id="CHEBI:83898"/>
        <dbReference type="ChEBI" id="CHEBI:456216"/>
        <dbReference type="EC" id="6.3.2.8"/>
    </reaction>
</comment>
<evidence type="ECO:0000256" key="10">
    <source>
        <dbReference type="ARBA" id="ARBA00022984"/>
    </source>
</evidence>